<keyword evidence="18" id="KW-1185">Reference proteome</keyword>
<comment type="subcellular location">
    <subcellularLocation>
        <location evidence="1 14">Cell membrane</location>
        <topology evidence="1 14">Single-pass membrane protein</topology>
    </subcellularLocation>
</comment>
<evidence type="ECO:0000256" key="12">
    <source>
        <dbReference type="ARBA" id="ARBA00025198"/>
    </source>
</evidence>
<evidence type="ECO:0000256" key="8">
    <source>
        <dbReference type="ARBA" id="ARBA00022989"/>
    </source>
</evidence>
<keyword evidence="3 14" id="KW-0813">Transport</keyword>
<evidence type="ECO:0000256" key="10">
    <source>
        <dbReference type="ARBA" id="ARBA00023136"/>
    </source>
</evidence>
<dbReference type="HAMAP" id="MF_01398">
    <property type="entry name" value="ATP_synth_b_bprime"/>
    <property type="match status" value="1"/>
</dbReference>
<dbReference type="InterPro" id="IPR005864">
    <property type="entry name" value="ATP_synth_F0_bsu_bac"/>
</dbReference>
<protein>
    <recommendedName>
        <fullName evidence="14">ATP synthase subunit b</fullName>
    </recommendedName>
    <alternativeName>
        <fullName evidence="14">ATP synthase F(0) sector subunit b</fullName>
    </alternativeName>
    <alternativeName>
        <fullName evidence="14">ATPase subunit I</fullName>
    </alternativeName>
    <alternativeName>
        <fullName evidence="14">F-type ATPase subunit b</fullName>
        <shortName evidence="14">F-ATPase subunit b</shortName>
    </alternativeName>
</protein>
<keyword evidence="8 14" id="KW-1133">Transmembrane helix</keyword>
<evidence type="ECO:0000256" key="15">
    <source>
        <dbReference type="RuleBase" id="RU003848"/>
    </source>
</evidence>
<evidence type="ECO:0000256" key="16">
    <source>
        <dbReference type="SAM" id="Coils"/>
    </source>
</evidence>
<evidence type="ECO:0000256" key="2">
    <source>
        <dbReference type="ARBA" id="ARBA00005513"/>
    </source>
</evidence>
<keyword evidence="7 14" id="KW-0375">Hydrogen ion transport</keyword>
<dbReference type="SUPFAM" id="SSF81573">
    <property type="entry name" value="F1F0 ATP synthase subunit B, membrane domain"/>
    <property type="match status" value="1"/>
</dbReference>
<feature type="coiled-coil region" evidence="16">
    <location>
        <begin position="46"/>
        <end position="94"/>
    </location>
</feature>
<evidence type="ECO:0000256" key="9">
    <source>
        <dbReference type="ARBA" id="ARBA00023065"/>
    </source>
</evidence>
<evidence type="ECO:0000256" key="11">
    <source>
        <dbReference type="ARBA" id="ARBA00023310"/>
    </source>
</evidence>
<dbReference type="Proteomes" id="UP001215216">
    <property type="component" value="Chromosome"/>
</dbReference>
<evidence type="ECO:0000313" key="17">
    <source>
        <dbReference type="EMBL" id="WFM83040.1"/>
    </source>
</evidence>
<evidence type="ECO:0000256" key="4">
    <source>
        <dbReference type="ARBA" id="ARBA00022475"/>
    </source>
</evidence>
<keyword evidence="6 14" id="KW-0812">Transmembrane</keyword>
<name>A0ABY8FZP6_9ACTO</name>
<comment type="function">
    <text evidence="14">Component of the F(0) channel, it forms part of the peripheral stalk, linking F(1) to F(0).</text>
</comment>
<evidence type="ECO:0000256" key="14">
    <source>
        <dbReference type="HAMAP-Rule" id="MF_01398"/>
    </source>
</evidence>
<dbReference type="Gene3D" id="1.20.5.620">
    <property type="entry name" value="F1F0 ATP synthase subunit B, membrane domain"/>
    <property type="match status" value="1"/>
</dbReference>
<dbReference type="InterPro" id="IPR028987">
    <property type="entry name" value="ATP_synth_B-like_membr_sf"/>
</dbReference>
<feature type="transmembrane region" description="Helical" evidence="14">
    <location>
        <begin position="23"/>
        <end position="42"/>
    </location>
</feature>
<dbReference type="NCBIfam" id="TIGR01144">
    <property type="entry name" value="ATP_synt_b"/>
    <property type="match status" value="1"/>
</dbReference>
<dbReference type="RefSeq" id="WP_278012466.1">
    <property type="nucleotide sequence ID" value="NZ_CP121208.1"/>
</dbReference>
<dbReference type="Pfam" id="PF00430">
    <property type="entry name" value="ATP-synt_B"/>
    <property type="match status" value="1"/>
</dbReference>
<dbReference type="PANTHER" id="PTHR33445">
    <property type="entry name" value="ATP SYNTHASE SUBUNIT B', CHLOROPLASTIC"/>
    <property type="match status" value="1"/>
</dbReference>
<dbReference type="CDD" id="cd06503">
    <property type="entry name" value="ATP-synt_Fo_b"/>
    <property type="match status" value="1"/>
</dbReference>
<keyword evidence="16" id="KW-0175">Coiled coil</keyword>
<evidence type="ECO:0000256" key="5">
    <source>
        <dbReference type="ARBA" id="ARBA00022547"/>
    </source>
</evidence>
<dbReference type="PANTHER" id="PTHR33445:SF1">
    <property type="entry name" value="ATP SYNTHASE SUBUNIT B"/>
    <property type="match status" value="1"/>
</dbReference>
<proteinExistence type="inferred from homology"/>
<evidence type="ECO:0000256" key="6">
    <source>
        <dbReference type="ARBA" id="ARBA00022692"/>
    </source>
</evidence>
<evidence type="ECO:0000256" key="13">
    <source>
        <dbReference type="ARBA" id="ARBA00025830"/>
    </source>
</evidence>
<evidence type="ECO:0000256" key="1">
    <source>
        <dbReference type="ARBA" id="ARBA00004162"/>
    </source>
</evidence>
<gene>
    <name evidence="14 17" type="primary">atpF</name>
    <name evidence="17" type="ORF">P7079_06480</name>
</gene>
<keyword evidence="9 14" id="KW-0406">Ion transport</keyword>
<keyword evidence="11 14" id="KW-0066">ATP synthesis</keyword>
<keyword evidence="5 14" id="KW-0138">CF(0)</keyword>
<evidence type="ECO:0000313" key="18">
    <source>
        <dbReference type="Proteomes" id="UP001215216"/>
    </source>
</evidence>
<keyword evidence="4 14" id="KW-1003">Cell membrane</keyword>
<evidence type="ECO:0000256" key="3">
    <source>
        <dbReference type="ARBA" id="ARBA00022448"/>
    </source>
</evidence>
<comment type="subunit">
    <text evidence="13 14">F-type ATPases have 2 components, F(1) - the catalytic core - and F(0) - the membrane proton channel. F(1) has five subunits: alpha(3), beta(3), gamma(1), delta(1), epsilon(1). F(0) has three main subunits: a(1), b(2) and c(10-14). The alpha and beta chains form an alternating ring which encloses part of the gamma chain. F(1) is attached to F(0) by a central stalk formed by the gamma and epsilon chains, while a peripheral stalk is formed by the delta and b chains.</text>
</comment>
<evidence type="ECO:0000256" key="7">
    <source>
        <dbReference type="ARBA" id="ARBA00022781"/>
    </source>
</evidence>
<dbReference type="InterPro" id="IPR002146">
    <property type="entry name" value="ATP_synth_b/b'su_bac/chlpt"/>
</dbReference>
<sequence length="186" mass="20296">MLSTVILTAEGKSSPLWPALPDLIWGTIAFVIVAIAVYKFGWPAFSDMLEERAAKIERGLEAADRAREQIADERKVLDNELQEVHREAADIRERAHSNANSIVADAQNKAKDEAASILDANQRRIIADTETASRALRSQIGGVATELAGRIVGEALTDQELASRVIDRFLDELESSATAKVSVKES</sequence>
<dbReference type="InterPro" id="IPR050059">
    <property type="entry name" value="ATP_synthase_B_chain"/>
</dbReference>
<reference evidence="17 18" key="1">
    <citation type="submission" date="2023-03" db="EMBL/GenBank/DDBJ databases">
        <title>Complete genome of Arcanobacterium canis strain DSM 25104 isolated in 2010 from a canine otitis externa in Germany.</title>
        <authorList>
            <person name="Borowiak M."/>
            <person name="Kreitlow A."/>
            <person name="Malorny B."/>
            <person name="Laemmler C."/>
            <person name="Prenger-Berninghoff E."/>
            <person name="Ploetz M."/>
            <person name="Abdulmawjood A."/>
        </authorList>
    </citation>
    <scope>NUCLEOTIDE SEQUENCE [LARGE SCALE GENOMIC DNA]</scope>
    <source>
        <strain evidence="17 18">DSM 25104</strain>
    </source>
</reference>
<organism evidence="17 18">
    <name type="scientific">Arcanobacterium canis</name>
    <dbReference type="NCBI Taxonomy" id="999183"/>
    <lineage>
        <taxon>Bacteria</taxon>
        <taxon>Bacillati</taxon>
        <taxon>Actinomycetota</taxon>
        <taxon>Actinomycetes</taxon>
        <taxon>Actinomycetales</taxon>
        <taxon>Actinomycetaceae</taxon>
        <taxon>Arcanobacterium</taxon>
    </lineage>
</organism>
<comment type="function">
    <text evidence="12 14">F(1)F(0) ATP synthase produces ATP from ADP in the presence of a proton or sodium gradient. F-type ATPases consist of two structural domains, F(1) containing the extramembraneous catalytic core and F(0) containing the membrane proton channel, linked together by a central stalk and a peripheral stalk. During catalysis, ATP synthesis in the catalytic domain of F(1) is coupled via a rotary mechanism of the central stalk subunits to proton translocation.</text>
</comment>
<keyword evidence="10 14" id="KW-0472">Membrane</keyword>
<comment type="similarity">
    <text evidence="2 14 15">Belongs to the ATPase B chain family.</text>
</comment>
<dbReference type="EMBL" id="CP121208">
    <property type="protein sequence ID" value="WFM83040.1"/>
    <property type="molecule type" value="Genomic_DNA"/>
</dbReference>
<accession>A0ABY8FZP6</accession>